<dbReference type="SMART" id="SM00062">
    <property type="entry name" value="PBPb"/>
    <property type="match status" value="1"/>
</dbReference>
<evidence type="ECO:0000313" key="11">
    <source>
        <dbReference type="EMBL" id="MFC3153677.1"/>
    </source>
</evidence>
<evidence type="ECO:0000256" key="3">
    <source>
        <dbReference type="ARBA" id="ARBA00022729"/>
    </source>
</evidence>
<dbReference type="NCBIfam" id="NF008112">
    <property type="entry name" value="PRK10859.1"/>
    <property type="match status" value="1"/>
</dbReference>
<dbReference type="Pfam" id="PF01464">
    <property type="entry name" value="SLT"/>
    <property type="match status" value="1"/>
</dbReference>
<organism evidence="11 12">
    <name type="scientific">Gilvimarinus japonicus</name>
    <dbReference type="NCBI Taxonomy" id="1796469"/>
    <lineage>
        <taxon>Bacteria</taxon>
        <taxon>Pseudomonadati</taxon>
        <taxon>Pseudomonadota</taxon>
        <taxon>Gammaproteobacteria</taxon>
        <taxon>Cellvibrionales</taxon>
        <taxon>Cellvibrionaceae</taxon>
        <taxon>Gilvimarinus</taxon>
    </lineage>
</organism>
<comment type="caution">
    <text evidence="8">Lacks conserved residue(s) required for the propagation of feature annotation.</text>
</comment>
<keyword evidence="12" id="KW-1185">Reference proteome</keyword>
<name>A0ABV7HJ77_9GAMM</name>
<evidence type="ECO:0000256" key="7">
    <source>
        <dbReference type="ARBA" id="ARBA00023316"/>
    </source>
</evidence>
<dbReference type="Gene3D" id="1.10.530.10">
    <property type="match status" value="1"/>
</dbReference>
<dbReference type="GO" id="GO:0016829">
    <property type="term" value="F:lyase activity"/>
    <property type="evidence" value="ECO:0007669"/>
    <property type="project" value="UniProtKB-KW"/>
</dbReference>
<comment type="similarity">
    <text evidence="1">Belongs to the transglycosylase Slt family.</text>
</comment>
<dbReference type="SUPFAM" id="SSF53955">
    <property type="entry name" value="Lysozyme-like"/>
    <property type="match status" value="1"/>
</dbReference>
<dbReference type="EMBL" id="JBHRTL010000001">
    <property type="protein sequence ID" value="MFC3153677.1"/>
    <property type="molecule type" value="Genomic_DNA"/>
</dbReference>
<accession>A0ABV7HJ77</accession>
<dbReference type="Pfam" id="PF00497">
    <property type="entry name" value="SBP_bac_3"/>
    <property type="match status" value="1"/>
</dbReference>
<dbReference type="InterPro" id="IPR008258">
    <property type="entry name" value="Transglycosylase_SLT_dom_1"/>
</dbReference>
<evidence type="ECO:0000313" key="12">
    <source>
        <dbReference type="Proteomes" id="UP001595548"/>
    </source>
</evidence>
<keyword evidence="4 8" id="KW-0472">Membrane</keyword>
<keyword evidence="3 8" id="KW-0732">Signal</keyword>
<dbReference type="RefSeq" id="WP_382413551.1">
    <property type="nucleotide sequence ID" value="NZ_AP031500.1"/>
</dbReference>
<feature type="domain" description="Solute-binding protein family 3/N-terminal" evidence="10">
    <location>
        <begin position="51"/>
        <end position="275"/>
    </location>
</feature>
<comment type="domain">
    <text evidence="8">The N-terminal domain does not have lytic activity and probably modulates enzymatic activity. The C-terminal domain is the catalytic active domain.</text>
</comment>
<comment type="catalytic activity">
    <reaction evidence="8">
        <text>Exolytic cleavage of the (1-&gt;4)-beta-glycosidic linkage between N-acetylmuramic acid (MurNAc) and N-acetylglucosamine (GlcNAc) residues in peptidoglycan, from either the reducing or the non-reducing ends of the peptidoglycan chains, with concomitant formation of a 1,6-anhydrobond in the MurNAc residue.</text>
        <dbReference type="EC" id="4.2.2.n1"/>
    </reaction>
</comment>
<dbReference type="CDD" id="cd13403">
    <property type="entry name" value="MLTF-like"/>
    <property type="match status" value="1"/>
</dbReference>
<comment type="similarity">
    <text evidence="8">In the N-terminal section; belongs to the bacterial solute-binding protein 3 family.</text>
</comment>
<keyword evidence="7 8" id="KW-0961">Cell wall biogenesis/degradation</keyword>
<dbReference type="SUPFAM" id="SSF53850">
    <property type="entry name" value="Periplasmic binding protein-like II"/>
    <property type="match status" value="1"/>
</dbReference>
<dbReference type="PANTHER" id="PTHR35936">
    <property type="entry name" value="MEMBRANE-BOUND LYTIC MUREIN TRANSGLYCOSYLASE F"/>
    <property type="match status" value="1"/>
</dbReference>
<feature type="region of interest" description="LT domain" evidence="8">
    <location>
        <begin position="276"/>
        <end position="501"/>
    </location>
</feature>
<dbReference type="InterPro" id="IPR001638">
    <property type="entry name" value="Solute-binding_3/MltF_N"/>
</dbReference>
<dbReference type="Proteomes" id="UP001595548">
    <property type="component" value="Unassembled WGS sequence"/>
</dbReference>
<proteinExistence type="inferred from homology"/>
<evidence type="ECO:0000256" key="2">
    <source>
        <dbReference type="ARBA" id="ARBA00010333"/>
    </source>
</evidence>
<dbReference type="PROSITE" id="PS00922">
    <property type="entry name" value="TRANSGLYCOSYLASE"/>
    <property type="match status" value="1"/>
</dbReference>
<evidence type="ECO:0000256" key="1">
    <source>
        <dbReference type="ARBA" id="ARBA00007734"/>
    </source>
</evidence>
<evidence type="ECO:0000256" key="5">
    <source>
        <dbReference type="ARBA" id="ARBA00023237"/>
    </source>
</evidence>
<feature type="active site" evidence="8">
    <location>
        <position position="322"/>
    </location>
</feature>
<dbReference type="InterPro" id="IPR023703">
    <property type="entry name" value="MltF"/>
</dbReference>
<dbReference type="Gene3D" id="3.40.190.10">
    <property type="entry name" value="Periplasmic binding protein-like II"/>
    <property type="match status" value="2"/>
</dbReference>
<protein>
    <recommendedName>
        <fullName evidence="8">Membrane-bound lytic murein transglycosylase F</fullName>
        <ecNumber evidence="8">4.2.2.n1</ecNumber>
    </recommendedName>
    <alternativeName>
        <fullName evidence="8">Murein lyase F</fullName>
    </alternativeName>
</protein>
<dbReference type="PANTHER" id="PTHR35936:SF32">
    <property type="entry name" value="MEMBRANE-BOUND LYTIC MUREIN TRANSGLYCOSYLASE F"/>
    <property type="match status" value="1"/>
</dbReference>
<comment type="subcellular location">
    <subcellularLocation>
        <location evidence="8">Cell outer membrane</location>
        <topology evidence="8">Peripheral membrane protein</topology>
    </subcellularLocation>
    <text evidence="8">Attached to the inner leaflet of the outer membrane.</text>
</comment>
<comment type="function">
    <text evidence="8">Murein-degrading enzyme that degrades murein glycan strands and insoluble, high-molecular weight murein sacculi, with the concomitant formation of a 1,6-anhydromuramoyl product. Lytic transglycosylases (LTs) play an integral role in the metabolism of the peptidoglycan (PG) sacculus. Their lytic action creates space within the PG sacculus to allow for its expansion as well as for the insertion of various structures such as secretion systems and flagella.</text>
</comment>
<comment type="similarity">
    <text evidence="8">In the C-terminal section; belongs to the transglycosylase Slt family.</text>
</comment>
<gene>
    <name evidence="8 11" type="primary">mltF</name>
    <name evidence="11" type="ORF">ACFOEB_00550</name>
</gene>
<evidence type="ECO:0000256" key="9">
    <source>
        <dbReference type="SAM" id="MobiDB-lite"/>
    </source>
</evidence>
<evidence type="ECO:0000256" key="8">
    <source>
        <dbReference type="HAMAP-Rule" id="MF_02016"/>
    </source>
</evidence>
<sequence length="501" mass="56578">MLSKLRHYARQLPRRFSLKRTLFGVLLIGLCASLVTSRPPTMLEQVLTNGTLVAISRNGPTTYYEGPNGTTGFEYALLQGFADSLGVTLEIREQEHLGAMLDMVTEGDGQLAAAGLTITPQRQTRVQFTSPYLEVTQQLIYNRGKDKPESIADVTGGDLLVIAGSSHVERLQQLKADYPELSWREEPNLEMIDLLEMVHRGEVDYAIVDSNAYHINAQTFPRARLAFDVGEPETLGWAFPQRTDTSLYDRAQAYLARIENDGILDSLVAEFFSNDDPVSTGGALLFTHRLEKRLPQWQGLMQKVGDEVGLSWQLLAAMSYQESHWNPDARSHTGVRGLMMLTRVTAKELGVKNRLDPEQSMRGGATYLKDLYTRLPERIQDPDRTLLALAAYNTGMGHLEDARVLTQRHGGNPDKWEDVEKYLPLLAKRKYYRTVKHGYARGWEPVHYVNNILRFRDIIAWHDQQEQRRLAMATSADTNTDDTSEPKAERNDNGIMPMSVL</sequence>
<dbReference type="CDD" id="cd01009">
    <property type="entry name" value="PBP2_YfhD_N"/>
    <property type="match status" value="1"/>
</dbReference>
<comment type="caution">
    <text evidence="11">The sequence shown here is derived from an EMBL/GenBank/DDBJ whole genome shotgun (WGS) entry which is preliminary data.</text>
</comment>
<comment type="similarity">
    <text evidence="2">Belongs to the bacterial solute-binding protein 3 family.</text>
</comment>
<keyword evidence="6 8" id="KW-0456">Lyase</keyword>
<dbReference type="InterPro" id="IPR023346">
    <property type="entry name" value="Lysozyme-like_dom_sf"/>
</dbReference>
<dbReference type="HAMAP" id="MF_02016">
    <property type="entry name" value="MltF"/>
    <property type="match status" value="1"/>
</dbReference>
<keyword evidence="5 8" id="KW-0998">Cell outer membrane</keyword>
<reference evidence="12" key="1">
    <citation type="journal article" date="2019" name="Int. J. Syst. Evol. Microbiol.">
        <title>The Global Catalogue of Microorganisms (GCM) 10K type strain sequencing project: providing services to taxonomists for standard genome sequencing and annotation.</title>
        <authorList>
            <consortium name="The Broad Institute Genomics Platform"/>
            <consortium name="The Broad Institute Genome Sequencing Center for Infectious Disease"/>
            <person name="Wu L."/>
            <person name="Ma J."/>
        </authorList>
    </citation>
    <scope>NUCLEOTIDE SEQUENCE [LARGE SCALE GENOMIC DNA]</scope>
    <source>
        <strain evidence="12">KCTC 52141</strain>
    </source>
</reference>
<evidence type="ECO:0000259" key="10">
    <source>
        <dbReference type="SMART" id="SM00062"/>
    </source>
</evidence>
<dbReference type="InterPro" id="IPR000189">
    <property type="entry name" value="Transglyc_AS"/>
</dbReference>
<dbReference type="EC" id="4.2.2.n1" evidence="8"/>
<evidence type="ECO:0000256" key="4">
    <source>
        <dbReference type="ARBA" id="ARBA00023136"/>
    </source>
</evidence>
<evidence type="ECO:0000256" key="6">
    <source>
        <dbReference type="ARBA" id="ARBA00023239"/>
    </source>
</evidence>
<feature type="region of interest" description="Disordered" evidence="9">
    <location>
        <begin position="470"/>
        <end position="501"/>
    </location>
</feature>